<dbReference type="AlphaFoldDB" id="A0A2R6RHS3"/>
<evidence type="ECO:0000313" key="2">
    <source>
        <dbReference type="Proteomes" id="UP000186601"/>
    </source>
</evidence>
<accession>A0A2R6RHS3</accession>
<reference evidence="1 2" key="1">
    <citation type="submission" date="2018-02" db="EMBL/GenBank/DDBJ databases">
        <title>Genome sequence of the basidiomycete white-rot fungus Phlebia centrifuga.</title>
        <authorList>
            <person name="Granchi Z."/>
            <person name="Peng M."/>
            <person name="de Vries R.P."/>
            <person name="Hilden K."/>
            <person name="Makela M.R."/>
            <person name="Grigoriev I."/>
            <person name="Riley R."/>
        </authorList>
    </citation>
    <scope>NUCLEOTIDE SEQUENCE [LARGE SCALE GENOMIC DNA]</scope>
    <source>
        <strain evidence="1 2">FBCC195</strain>
    </source>
</reference>
<proteinExistence type="predicted"/>
<dbReference type="EMBL" id="MLYV02000256">
    <property type="protein sequence ID" value="PSS29574.1"/>
    <property type="molecule type" value="Genomic_DNA"/>
</dbReference>
<dbReference type="Proteomes" id="UP000186601">
    <property type="component" value="Unassembled WGS sequence"/>
</dbReference>
<sequence>MQMGLICNSDTTVAGNAVPASVDVKTDSLKETKVEDFCEIVTGNDVVPVVRTLPDGVLDCEAEELEVSEDGADDGWDNTKVDDRYCVETIAPVVLCSEPVGRKVEPPLVVHHKF</sequence>
<gene>
    <name evidence="1" type="ORF">PHLCEN_2v2722</name>
</gene>
<keyword evidence="2" id="KW-1185">Reference proteome</keyword>
<organism evidence="1 2">
    <name type="scientific">Hermanssonia centrifuga</name>
    <dbReference type="NCBI Taxonomy" id="98765"/>
    <lineage>
        <taxon>Eukaryota</taxon>
        <taxon>Fungi</taxon>
        <taxon>Dikarya</taxon>
        <taxon>Basidiomycota</taxon>
        <taxon>Agaricomycotina</taxon>
        <taxon>Agaricomycetes</taxon>
        <taxon>Polyporales</taxon>
        <taxon>Meruliaceae</taxon>
        <taxon>Hermanssonia</taxon>
    </lineage>
</organism>
<comment type="caution">
    <text evidence="1">The sequence shown here is derived from an EMBL/GenBank/DDBJ whole genome shotgun (WGS) entry which is preliminary data.</text>
</comment>
<evidence type="ECO:0000313" key="1">
    <source>
        <dbReference type="EMBL" id="PSS29574.1"/>
    </source>
</evidence>
<protein>
    <submittedName>
        <fullName evidence="1">Uncharacterized protein</fullName>
    </submittedName>
</protein>
<name>A0A2R6RHS3_9APHY</name>